<accession>A0A2U1MA08</accession>
<dbReference type="PROSITE" id="PS50181">
    <property type="entry name" value="FBOX"/>
    <property type="match status" value="1"/>
</dbReference>
<dbReference type="InterPro" id="IPR036047">
    <property type="entry name" value="F-box-like_dom_sf"/>
</dbReference>
<dbReference type="InterPro" id="IPR006527">
    <property type="entry name" value="F-box-assoc_dom_typ1"/>
</dbReference>
<dbReference type="OrthoDB" id="591557at2759"/>
<evidence type="ECO:0000259" key="1">
    <source>
        <dbReference type="PROSITE" id="PS50181"/>
    </source>
</evidence>
<keyword evidence="3" id="KW-1185">Reference proteome</keyword>
<sequence length="311" mass="35149">MASENIITIPHDIITDILHRLPAKSLGQFRCVSKNWLSLLSQPKFIKTYRNILKRNHLIFISLDHALYSVPVDNHEAVSRPTKLDISAYYGSCNVTAACFLQVLEWCKVFRKGKTKVVSDRVGGVPAMVKFLKSNTWRQVSDSPYGLDYGKLFTGVYVNGFLHWIANNGSHAIIVAFSLADEKFSEVASPSLSNEDDIMMSDIDCKLVSVGEKLAIFVKIRGEIWLMNEYGVKESWTKIVVHGLNEIPLVEPVIFYDNGKILFVTCDLMVIYDVKEHTLCKSVDVSWNKRILEVRGTYVESLVSPKLGRTN</sequence>
<comment type="caution">
    <text evidence="2">The sequence shown here is derived from an EMBL/GenBank/DDBJ whole genome shotgun (WGS) entry which is preliminary data.</text>
</comment>
<organism evidence="2 3">
    <name type="scientific">Artemisia annua</name>
    <name type="common">Sweet wormwood</name>
    <dbReference type="NCBI Taxonomy" id="35608"/>
    <lineage>
        <taxon>Eukaryota</taxon>
        <taxon>Viridiplantae</taxon>
        <taxon>Streptophyta</taxon>
        <taxon>Embryophyta</taxon>
        <taxon>Tracheophyta</taxon>
        <taxon>Spermatophyta</taxon>
        <taxon>Magnoliopsida</taxon>
        <taxon>eudicotyledons</taxon>
        <taxon>Gunneridae</taxon>
        <taxon>Pentapetalae</taxon>
        <taxon>asterids</taxon>
        <taxon>campanulids</taxon>
        <taxon>Asterales</taxon>
        <taxon>Asteraceae</taxon>
        <taxon>Asteroideae</taxon>
        <taxon>Anthemideae</taxon>
        <taxon>Artemisiinae</taxon>
        <taxon>Artemisia</taxon>
    </lineage>
</organism>
<evidence type="ECO:0000313" key="3">
    <source>
        <dbReference type="Proteomes" id="UP000245207"/>
    </source>
</evidence>
<reference evidence="2 3" key="1">
    <citation type="journal article" date="2018" name="Mol. Plant">
        <title>The genome of Artemisia annua provides insight into the evolution of Asteraceae family and artemisinin biosynthesis.</title>
        <authorList>
            <person name="Shen Q."/>
            <person name="Zhang L."/>
            <person name="Liao Z."/>
            <person name="Wang S."/>
            <person name="Yan T."/>
            <person name="Shi P."/>
            <person name="Liu M."/>
            <person name="Fu X."/>
            <person name="Pan Q."/>
            <person name="Wang Y."/>
            <person name="Lv Z."/>
            <person name="Lu X."/>
            <person name="Zhang F."/>
            <person name="Jiang W."/>
            <person name="Ma Y."/>
            <person name="Chen M."/>
            <person name="Hao X."/>
            <person name="Li L."/>
            <person name="Tang Y."/>
            <person name="Lv G."/>
            <person name="Zhou Y."/>
            <person name="Sun X."/>
            <person name="Brodelius P.E."/>
            <person name="Rose J.K.C."/>
            <person name="Tang K."/>
        </authorList>
    </citation>
    <scope>NUCLEOTIDE SEQUENCE [LARGE SCALE GENOMIC DNA]</scope>
    <source>
        <strain evidence="3">cv. Huhao1</strain>
        <tissue evidence="2">Leaf</tissue>
    </source>
</reference>
<dbReference type="SUPFAM" id="SSF81383">
    <property type="entry name" value="F-box domain"/>
    <property type="match status" value="1"/>
</dbReference>
<dbReference type="SMART" id="SM00256">
    <property type="entry name" value="FBOX"/>
    <property type="match status" value="1"/>
</dbReference>
<dbReference type="STRING" id="35608.A0A2U1MA08"/>
<dbReference type="InterPro" id="IPR050796">
    <property type="entry name" value="SCF_F-box_component"/>
</dbReference>
<dbReference type="PANTHER" id="PTHR31672:SF13">
    <property type="entry name" value="F-BOX PROTEIN CPR30-LIKE"/>
    <property type="match status" value="1"/>
</dbReference>
<evidence type="ECO:0000313" key="2">
    <source>
        <dbReference type="EMBL" id="PWA58085.1"/>
    </source>
</evidence>
<proteinExistence type="predicted"/>
<gene>
    <name evidence="2" type="ORF">CTI12_AA404570</name>
</gene>
<dbReference type="InterPro" id="IPR017451">
    <property type="entry name" value="F-box-assoc_interact_dom"/>
</dbReference>
<feature type="domain" description="F-box" evidence="1">
    <location>
        <begin position="3"/>
        <end position="52"/>
    </location>
</feature>
<dbReference type="CDD" id="cd22157">
    <property type="entry name" value="F-box_AtFBW1-like"/>
    <property type="match status" value="1"/>
</dbReference>
<dbReference type="Pfam" id="PF07734">
    <property type="entry name" value="FBA_1"/>
    <property type="match status" value="1"/>
</dbReference>
<dbReference type="InterPro" id="IPR001810">
    <property type="entry name" value="F-box_dom"/>
</dbReference>
<dbReference type="AlphaFoldDB" id="A0A2U1MA08"/>
<dbReference type="Gene3D" id="1.20.1280.50">
    <property type="match status" value="1"/>
</dbReference>
<name>A0A2U1MA08_ARTAN</name>
<dbReference type="NCBIfam" id="TIGR01640">
    <property type="entry name" value="F_box_assoc_1"/>
    <property type="match status" value="1"/>
</dbReference>
<dbReference type="Pfam" id="PF00646">
    <property type="entry name" value="F-box"/>
    <property type="match status" value="1"/>
</dbReference>
<protein>
    <submittedName>
        <fullName evidence="2">F-box associated interaction domain-containing protein</fullName>
    </submittedName>
</protein>
<dbReference type="PANTHER" id="PTHR31672">
    <property type="entry name" value="BNACNNG10540D PROTEIN"/>
    <property type="match status" value="1"/>
</dbReference>
<dbReference type="EMBL" id="PKPP01005994">
    <property type="protein sequence ID" value="PWA58085.1"/>
    <property type="molecule type" value="Genomic_DNA"/>
</dbReference>
<dbReference type="Proteomes" id="UP000245207">
    <property type="component" value="Unassembled WGS sequence"/>
</dbReference>